<dbReference type="PANTHER" id="PTHR46470">
    <property type="entry name" value="N-ACYLNEURAMINATE-9-PHOSPHATASE"/>
    <property type="match status" value="1"/>
</dbReference>
<protein>
    <submittedName>
        <fullName evidence="5">HAD family hydrolase</fullName>
    </submittedName>
    <submittedName>
        <fullName evidence="4">Putative hydrolase of the HAD superfamily</fullName>
    </submittedName>
</protein>
<reference evidence="5 6" key="1">
    <citation type="submission" date="2019-01" db="EMBL/GenBank/DDBJ databases">
        <title>Agromyces.</title>
        <authorList>
            <person name="Li J."/>
        </authorList>
    </citation>
    <scope>NUCLEOTIDE SEQUENCE [LARGE SCALE GENOMIC DNA]</scope>
    <source>
        <strain evidence="5 6">DSM 23870</strain>
    </source>
</reference>
<dbReference type="EMBL" id="JACCBI010000001">
    <property type="protein sequence ID" value="NYD68585.1"/>
    <property type="molecule type" value="Genomic_DNA"/>
</dbReference>
<comment type="caution">
    <text evidence="5">The sequence shown here is derived from an EMBL/GenBank/DDBJ whole genome shotgun (WGS) entry which is preliminary data.</text>
</comment>
<dbReference type="PRINTS" id="PR00413">
    <property type="entry name" value="HADHALOGNASE"/>
</dbReference>
<dbReference type="EMBL" id="SDPM01000006">
    <property type="protein sequence ID" value="RXZ85963.1"/>
    <property type="molecule type" value="Genomic_DNA"/>
</dbReference>
<comment type="cofactor">
    <cofactor evidence="1">
        <name>Mg(2+)</name>
        <dbReference type="ChEBI" id="CHEBI:18420"/>
    </cofactor>
</comment>
<dbReference type="SFLD" id="SFLDG01129">
    <property type="entry name" value="C1.5:_HAD__Beta-PGM__Phosphata"/>
    <property type="match status" value="1"/>
</dbReference>
<dbReference type="Gene3D" id="3.40.50.1000">
    <property type="entry name" value="HAD superfamily/HAD-like"/>
    <property type="match status" value="1"/>
</dbReference>
<dbReference type="InterPro" id="IPR023214">
    <property type="entry name" value="HAD_sf"/>
</dbReference>
<accession>A0A4Q2M6R9</accession>
<dbReference type="InterPro" id="IPR036412">
    <property type="entry name" value="HAD-like_sf"/>
</dbReference>
<dbReference type="NCBIfam" id="TIGR01549">
    <property type="entry name" value="HAD-SF-IA-v1"/>
    <property type="match status" value="1"/>
</dbReference>
<evidence type="ECO:0000256" key="3">
    <source>
        <dbReference type="ARBA" id="ARBA00022842"/>
    </source>
</evidence>
<dbReference type="SFLD" id="SFLDS00003">
    <property type="entry name" value="Haloacid_Dehalogenase"/>
    <property type="match status" value="1"/>
</dbReference>
<dbReference type="Pfam" id="PF00702">
    <property type="entry name" value="Hydrolase"/>
    <property type="match status" value="1"/>
</dbReference>
<organism evidence="5 6">
    <name type="scientific">Agromyces atrinae</name>
    <dbReference type="NCBI Taxonomy" id="592376"/>
    <lineage>
        <taxon>Bacteria</taxon>
        <taxon>Bacillati</taxon>
        <taxon>Actinomycetota</taxon>
        <taxon>Actinomycetes</taxon>
        <taxon>Micrococcales</taxon>
        <taxon>Microbacteriaceae</taxon>
        <taxon>Agromyces</taxon>
    </lineage>
</organism>
<dbReference type="InterPro" id="IPR051400">
    <property type="entry name" value="HAD-like_hydrolase"/>
</dbReference>
<dbReference type="SUPFAM" id="SSF56784">
    <property type="entry name" value="HAD-like"/>
    <property type="match status" value="1"/>
</dbReference>
<dbReference type="RefSeq" id="WP_129175529.1">
    <property type="nucleotide sequence ID" value="NZ_JACCBI010000001.1"/>
</dbReference>
<keyword evidence="2 5" id="KW-0378">Hydrolase</keyword>
<evidence type="ECO:0000313" key="4">
    <source>
        <dbReference type="EMBL" id="NYD68585.1"/>
    </source>
</evidence>
<gene>
    <name evidence="4" type="ORF">BJ972_003104</name>
    <name evidence="5" type="ORF">ESP50_12185</name>
</gene>
<evidence type="ECO:0000313" key="7">
    <source>
        <dbReference type="Proteomes" id="UP000581087"/>
    </source>
</evidence>
<evidence type="ECO:0000313" key="6">
    <source>
        <dbReference type="Proteomes" id="UP000292686"/>
    </source>
</evidence>
<dbReference type="InterPro" id="IPR006439">
    <property type="entry name" value="HAD-SF_hydro_IA"/>
</dbReference>
<keyword evidence="6" id="KW-1185">Reference proteome</keyword>
<evidence type="ECO:0000256" key="2">
    <source>
        <dbReference type="ARBA" id="ARBA00022801"/>
    </source>
</evidence>
<dbReference type="OrthoDB" id="9810501at2"/>
<reference evidence="4 7" key="2">
    <citation type="submission" date="2020-07" db="EMBL/GenBank/DDBJ databases">
        <title>Sequencing the genomes of 1000 actinobacteria strains.</title>
        <authorList>
            <person name="Klenk H.-P."/>
        </authorList>
    </citation>
    <scope>NUCLEOTIDE SEQUENCE [LARGE SCALE GENOMIC DNA]</scope>
    <source>
        <strain evidence="4 7">DSM 23870</strain>
    </source>
</reference>
<sequence length="242" mass="26173">MSGAALQVVLFDLDDTLFAHREAVRSGIVAHSALRGHRGEADALDRLWFELEERHYHSYLAGDLSFEGQRRARARDFAAAHGVELDGDASGAWFADYFEHYRAAWHLHADALPTLDALERVIPGVRFGIITNGEADFQADKIDRVAIASRLEHVIASGELGVTKPDARIFQHAVEAFGVAPAAAVYVGDRLRTDALGAARAGLTGVWINRSGKRPSESDAAEIAELGVIEIASLSELPALLA</sequence>
<evidence type="ECO:0000313" key="5">
    <source>
        <dbReference type="EMBL" id="RXZ85963.1"/>
    </source>
</evidence>
<keyword evidence="3" id="KW-0460">Magnesium</keyword>
<dbReference type="Gene3D" id="1.20.120.1600">
    <property type="match status" value="1"/>
</dbReference>
<dbReference type="GO" id="GO:0016787">
    <property type="term" value="F:hydrolase activity"/>
    <property type="evidence" value="ECO:0007669"/>
    <property type="project" value="UniProtKB-KW"/>
</dbReference>
<dbReference type="Proteomes" id="UP000292686">
    <property type="component" value="Unassembled WGS sequence"/>
</dbReference>
<dbReference type="Proteomes" id="UP000581087">
    <property type="component" value="Unassembled WGS sequence"/>
</dbReference>
<dbReference type="GO" id="GO:0044281">
    <property type="term" value="P:small molecule metabolic process"/>
    <property type="evidence" value="ECO:0007669"/>
    <property type="project" value="UniProtKB-ARBA"/>
</dbReference>
<dbReference type="PANTHER" id="PTHR46470:SF4">
    <property type="entry name" value="5-AMINO-6-(5-PHOSPHO-D-RIBITYLAMINO)URACIL PHOSPHATASE YIGB"/>
    <property type="match status" value="1"/>
</dbReference>
<dbReference type="AlphaFoldDB" id="A0A4Q2M6R9"/>
<evidence type="ECO:0000256" key="1">
    <source>
        <dbReference type="ARBA" id="ARBA00001946"/>
    </source>
</evidence>
<proteinExistence type="predicted"/>
<name>A0A4Q2M6R9_9MICO</name>